<dbReference type="GO" id="GO:0008180">
    <property type="term" value="C:COP9 signalosome"/>
    <property type="evidence" value="ECO:0007669"/>
    <property type="project" value="UniProtKB-KW"/>
</dbReference>
<gene>
    <name evidence="10" type="ORF">K431DRAFT_235089</name>
</gene>
<evidence type="ECO:0000256" key="6">
    <source>
        <dbReference type="ARBA" id="ARBA00023242"/>
    </source>
</evidence>
<dbReference type="Pfam" id="PF01399">
    <property type="entry name" value="PCI"/>
    <property type="match status" value="1"/>
</dbReference>
<accession>A0A9P4PZA1</accession>
<name>A0A9P4PZA1_9PEZI</name>
<dbReference type="Gene3D" id="1.25.40.570">
    <property type="match status" value="1"/>
</dbReference>
<dbReference type="EMBL" id="MU003869">
    <property type="protein sequence ID" value="KAF2716555.1"/>
    <property type="molecule type" value="Genomic_DNA"/>
</dbReference>
<evidence type="ECO:0000256" key="2">
    <source>
        <dbReference type="ARBA" id="ARBA00004496"/>
    </source>
</evidence>
<evidence type="ECO:0000256" key="7">
    <source>
        <dbReference type="SAM" id="Coils"/>
    </source>
</evidence>
<dbReference type="PROSITE" id="PS50250">
    <property type="entry name" value="PCI"/>
    <property type="match status" value="1"/>
</dbReference>
<comment type="subcellular location">
    <subcellularLocation>
        <location evidence="2">Cytoplasm</location>
    </subcellularLocation>
    <subcellularLocation>
        <location evidence="1">Nucleus</location>
    </subcellularLocation>
</comment>
<organism evidence="10 11">
    <name type="scientific">Polychaeton citri CBS 116435</name>
    <dbReference type="NCBI Taxonomy" id="1314669"/>
    <lineage>
        <taxon>Eukaryota</taxon>
        <taxon>Fungi</taxon>
        <taxon>Dikarya</taxon>
        <taxon>Ascomycota</taxon>
        <taxon>Pezizomycotina</taxon>
        <taxon>Dothideomycetes</taxon>
        <taxon>Dothideomycetidae</taxon>
        <taxon>Capnodiales</taxon>
        <taxon>Capnodiaceae</taxon>
        <taxon>Polychaeton</taxon>
    </lineage>
</organism>
<feature type="compositionally biased region" description="Polar residues" evidence="8">
    <location>
        <begin position="19"/>
        <end position="37"/>
    </location>
</feature>
<reference evidence="10" key="1">
    <citation type="journal article" date="2020" name="Stud. Mycol.">
        <title>101 Dothideomycetes genomes: a test case for predicting lifestyles and emergence of pathogens.</title>
        <authorList>
            <person name="Haridas S."/>
            <person name="Albert R."/>
            <person name="Binder M."/>
            <person name="Bloem J."/>
            <person name="Labutti K."/>
            <person name="Salamov A."/>
            <person name="Andreopoulos B."/>
            <person name="Baker S."/>
            <person name="Barry K."/>
            <person name="Bills G."/>
            <person name="Bluhm B."/>
            <person name="Cannon C."/>
            <person name="Castanera R."/>
            <person name="Culley D."/>
            <person name="Daum C."/>
            <person name="Ezra D."/>
            <person name="Gonzalez J."/>
            <person name="Henrissat B."/>
            <person name="Kuo A."/>
            <person name="Liang C."/>
            <person name="Lipzen A."/>
            <person name="Lutzoni F."/>
            <person name="Magnuson J."/>
            <person name="Mondo S."/>
            <person name="Nolan M."/>
            <person name="Ohm R."/>
            <person name="Pangilinan J."/>
            <person name="Park H.-J."/>
            <person name="Ramirez L."/>
            <person name="Alfaro M."/>
            <person name="Sun H."/>
            <person name="Tritt A."/>
            <person name="Yoshinaga Y."/>
            <person name="Zwiers L.-H."/>
            <person name="Turgeon B."/>
            <person name="Goodwin S."/>
            <person name="Spatafora J."/>
            <person name="Crous P."/>
            <person name="Grigoriev I."/>
        </authorList>
    </citation>
    <scope>NUCLEOTIDE SEQUENCE</scope>
    <source>
        <strain evidence="10">CBS 116435</strain>
    </source>
</reference>
<dbReference type="PANTHER" id="PTHR14145:SF2">
    <property type="entry name" value="COP9 SIGNALOSOME COMPLEX SUBUNIT 1"/>
    <property type="match status" value="1"/>
</dbReference>
<evidence type="ECO:0000313" key="11">
    <source>
        <dbReference type="Proteomes" id="UP000799441"/>
    </source>
</evidence>
<feature type="coiled-coil region" evidence="7">
    <location>
        <begin position="122"/>
        <end position="149"/>
    </location>
</feature>
<dbReference type="Proteomes" id="UP000799441">
    <property type="component" value="Unassembled WGS sequence"/>
</dbReference>
<dbReference type="InterPro" id="IPR000717">
    <property type="entry name" value="PCI_dom"/>
</dbReference>
<dbReference type="PANTHER" id="PTHR14145">
    <property type="entry name" value="26S PROTESOME SUBUNIT 6"/>
    <property type="match status" value="1"/>
</dbReference>
<dbReference type="Pfam" id="PF10602">
    <property type="entry name" value="RPN7"/>
    <property type="match status" value="2"/>
</dbReference>
<evidence type="ECO:0000259" key="9">
    <source>
        <dbReference type="PROSITE" id="PS50250"/>
    </source>
</evidence>
<dbReference type="OrthoDB" id="422427at2759"/>
<evidence type="ECO:0000256" key="3">
    <source>
        <dbReference type="ARBA" id="ARBA00008793"/>
    </source>
</evidence>
<comment type="caution">
    <text evidence="10">The sequence shown here is derived from an EMBL/GenBank/DDBJ whole genome shotgun (WGS) entry which is preliminary data.</text>
</comment>
<keyword evidence="6" id="KW-0539">Nucleus</keyword>
<comment type="similarity">
    <text evidence="3">Belongs to the CSN1 family.</text>
</comment>
<dbReference type="SMART" id="SM00088">
    <property type="entry name" value="PINT"/>
    <property type="match status" value="1"/>
</dbReference>
<dbReference type="InterPro" id="IPR036390">
    <property type="entry name" value="WH_DNA-bd_sf"/>
</dbReference>
<sequence length="523" mass="56310">MANPYHPEPEPEAKRRKSSNSPFSGLHSTTVASSNAATPDLPAPTFDLEIWSGNYDGLLLPYRLAHIALRCTALRQQALSLAISTAKSGNDVQLYSRLCDTASQIDLPHLAVKDSEWMSKREEANRRELARLESELRGYKNNLIRESIRMGQEDLAVYHLSTGGPVPDPNNPATLPNSGLNAAYTAFNKMRDHANTPSHIAGMTLRQIFTGLLQAVQIVQSGGAAVGYFTTISQNSYRLRTSGVKEEEQAKLTPVAGVVYSIAQLGLGNYKAAAEGFKSVPFEYSQLGPVHGHDFTRQVASANDVAIYGGLTALATMSREELQTQVLSGSFRAFLELEPHMRKAISLYTTAKYQACLSTLRRYYSDWNLDIFLGGRAVSAIPESHVDRLLAKIREKSITAYFSSFSGVSLSSLADTFPPAAARSSEEAVAAMEVELLTLIQSGALHARLDVVNGLLVAPPAETRASAHEKARQTAEEVERGLILRLGKVAAVVAGVDIKQTAKQAGGGSWSVGGEGVGLPVAG</sequence>
<dbReference type="GO" id="GO:0005737">
    <property type="term" value="C:cytoplasm"/>
    <property type="evidence" value="ECO:0007669"/>
    <property type="project" value="UniProtKB-SubCell"/>
</dbReference>
<keyword evidence="5" id="KW-0736">Signalosome</keyword>
<dbReference type="SUPFAM" id="SSF46785">
    <property type="entry name" value="Winged helix' DNA-binding domain"/>
    <property type="match status" value="1"/>
</dbReference>
<keyword evidence="4" id="KW-0963">Cytoplasm</keyword>
<evidence type="ECO:0000256" key="4">
    <source>
        <dbReference type="ARBA" id="ARBA00022490"/>
    </source>
</evidence>
<dbReference type="AlphaFoldDB" id="A0A9P4PZA1"/>
<evidence type="ECO:0000256" key="5">
    <source>
        <dbReference type="ARBA" id="ARBA00022790"/>
    </source>
</evidence>
<evidence type="ECO:0000256" key="8">
    <source>
        <dbReference type="SAM" id="MobiDB-lite"/>
    </source>
</evidence>
<keyword evidence="7" id="KW-0175">Coiled coil</keyword>
<feature type="domain" description="PCI" evidence="9">
    <location>
        <begin position="283"/>
        <end position="463"/>
    </location>
</feature>
<proteinExistence type="inferred from homology"/>
<dbReference type="InterPro" id="IPR019585">
    <property type="entry name" value="Rpn7/CSN1"/>
</dbReference>
<feature type="region of interest" description="Disordered" evidence="8">
    <location>
        <begin position="1"/>
        <end position="38"/>
    </location>
</feature>
<evidence type="ECO:0000313" key="10">
    <source>
        <dbReference type="EMBL" id="KAF2716555.1"/>
    </source>
</evidence>
<evidence type="ECO:0000256" key="1">
    <source>
        <dbReference type="ARBA" id="ARBA00004123"/>
    </source>
</evidence>
<protein>
    <recommendedName>
        <fullName evidence="9">PCI domain-containing protein</fullName>
    </recommendedName>
</protein>
<dbReference type="InterPro" id="IPR045135">
    <property type="entry name" value="Rpn7_N"/>
</dbReference>
<keyword evidence="11" id="KW-1185">Reference proteome</keyword>